<dbReference type="CDD" id="cd04301">
    <property type="entry name" value="NAT_SF"/>
    <property type="match status" value="1"/>
</dbReference>
<name>A0ABX7SJ48_9CAUL</name>
<dbReference type="Pfam" id="PF13673">
    <property type="entry name" value="Acetyltransf_10"/>
    <property type="match status" value="1"/>
</dbReference>
<keyword evidence="3" id="KW-1185">Reference proteome</keyword>
<dbReference type="Gene3D" id="3.40.630.30">
    <property type="match status" value="1"/>
</dbReference>
<dbReference type="PANTHER" id="PTHR43451:SF1">
    <property type="entry name" value="ACETYLTRANSFERASE"/>
    <property type="match status" value="1"/>
</dbReference>
<dbReference type="SUPFAM" id="SSF55729">
    <property type="entry name" value="Acyl-CoA N-acyltransferases (Nat)"/>
    <property type="match status" value="1"/>
</dbReference>
<accession>A0ABX7SJ48</accession>
<dbReference type="PANTHER" id="PTHR43451">
    <property type="entry name" value="ACETYLTRANSFERASE (GNAT) FAMILY PROTEIN"/>
    <property type="match status" value="1"/>
</dbReference>
<proteinExistence type="predicted"/>
<gene>
    <name evidence="2" type="ORF">IFE19_13005</name>
</gene>
<dbReference type="InterPro" id="IPR052564">
    <property type="entry name" value="N-acetyltrans/Recomb-assoc"/>
</dbReference>
<evidence type="ECO:0000313" key="2">
    <source>
        <dbReference type="EMBL" id="QTC87038.1"/>
    </source>
</evidence>
<dbReference type="PROSITE" id="PS51186">
    <property type="entry name" value="GNAT"/>
    <property type="match status" value="1"/>
</dbReference>
<sequence length="156" mass="17809">MNSIRIRPYDPADLTAVVELFNGSVRKIASRDYSPAQIEAWAPVAVNLVQWSERLERKPTFIAEHMNRIAGFSDLGPTGHIDMLFVHCEHQGRGVAKSLMDHILLKAHEQKLSSLCTDASITAKPFFERSGFKVAWEQDVELRGQIFRNYRMIRVL</sequence>
<dbReference type="RefSeq" id="WP_207822951.1">
    <property type="nucleotide sequence ID" value="NZ_CP062006.1"/>
</dbReference>
<dbReference type="Proteomes" id="UP000663942">
    <property type="component" value="Chromosome"/>
</dbReference>
<organism evidence="2 3">
    <name type="scientific">Brevundimonas pondensis</name>
    <dbReference type="NCBI Taxonomy" id="2774189"/>
    <lineage>
        <taxon>Bacteria</taxon>
        <taxon>Pseudomonadati</taxon>
        <taxon>Pseudomonadota</taxon>
        <taxon>Alphaproteobacteria</taxon>
        <taxon>Caulobacterales</taxon>
        <taxon>Caulobacteraceae</taxon>
        <taxon>Brevundimonas</taxon>
    </lineage>
</organism>
<evidence type="ECO:0000259" key="1">
    <source>
        <dbReference type="PROSITE" id="PS51186"/>
    </source>
</evidence>
<dbReference type="EMBL" id="CP062006">
    <property type="protein sequence ID" value="QTC87038.1"/>
    <property type="molecule type" value="Genomic_DNA"/>
</dbReference>
<dbReference type="InterPro" id="IPR000182">
    <property type="entry name" value="GNAT_dom"/>
</dbReference>
<reference evidence="2 3" key="1">
    <citation type="submission" date="2020-09" db="EMBL/GenBank/DDBJ databases">
        <title>Brevundimonas sp. LVF1 isolated from an oligotrophic pond in Goettingen, Germany.</title>
        <authorList>
            <person name="Friedrich I."/>
            <person name="Klassen A."/>
            <person name="Neubauer H."/>
            <person name="Schneider D."/>
            <person name="Hertel R."/>
            <person name="Daniel R."/>
        </authorList>
    </citation>
    <scope>NUCLEOTIDE SEQUENCE [LARGE SCALE GENOMIC DNA]</scope>
    <source>
        <strain evidence="2 3">LVF1</strain>
    </source>
</reference>
<dbReference type="InterPro" id="IPR016181">
    <property type="entry name" value="Acyl_CoA_acyltransferase"/>
</dbReference>
<feature type="domain" description="N-acetyltransferase" evidence="1">
    <location>
        <begin position="4"/>
        <end position="156"/>
    </location>
</feature>
<evidence type="ECO:0000313" key="3">
    <source>
        <dbReference type="Proteomes" id="UP000663942"/>
    </source>
</evidence>
<protein>
    <submittedName>
        <fullName evidence="2">GNAT family N-acetyltransferase</fullName>
    </submittedName>
</protein>